<dbReference type="HAMAP" id="MF_01818">
    <property type="entry name" value="RNase_Z_BN"/>
    <property type="match status" value="1"/>
</dbReference>
<keyword evidence="3" id="KW-0819">tRNA processing</keyword>
<comment type="cofactor">
    <cofactor evidence="1">
        <name>Zn(2+)</name>
        <dbReference type="ChEBI" id="CHEBI:29105"/>
    </cofactor>
</comment>
<evidence type="ECO:0000313" key="9">
    <source>
        <dbReference type="EMBL" id="CAL1531538.1"/>
    </source>
</evidence>
<keyword evidence="7" id="KW-0378">Hydrolase</keyword>
<dbReference type="Pfam" id="PF23023">
    <property type="entry name" value="Anti-Pycsar_Apyc1"/>
    <property type="match status" value="1"/>
</dbReference>
<evidence type="ECO:0000256" key="4">
    <source>
        <dbReference type="ARBA" id="ARBA00022722"/>
    </source>
</evidence>
<sequence>MDVLELTFLGTASAVPTLIRCVSCTALRHDEGIWLFDCGEGSQIQLMKSLLKPGKINKIFITHLHGDHLFGLPGLLCTISQNNQRDAPVEIYGPLGLRHYLNTALCHSRSDICFQFVIHELQPLPFQLPDNIEEWPLQNDMTAPFHPKECPGSIIIPDENQLWHLYSDSKLSVKAVWVKHRVPSFSFIIKESGKTGKLDAQKLKSLGVSPGPLYARLKAGETVVTESGTTILPSDVVGDSIPGRTIVISGDSSDSSQLHKLANGATVLVHEATLENSLRDQCVQNGHSTPEMTASLAKSLDVKLLILNHVSSRYKPVSAKLSDDEKSAQILLDEALDILPAHKVLLAEDLFVYNVSR</sequence>
<keyword evidence="10" id="KW-1185">Reference proteome</keyword>
<dbReference type="Gene3D" id="3.60.15.10">
    <property type="entry name" value="Ribonuclease Z/Hydroxyacylglutathione hydrolase-like"/>
    <property type="match status" value="1"/>
</dbReference>
<dbReference type="InterPro" id="IPR036866">
    <property type="entry name" value="RibonucZ/Hydroxyglut_hydro"/>
</dbReference>
<comment type="caution">
    <text evidence="9">The sequence shown here is derived from an EMBL/GenBank/DDBJ whole genome shotgun (WGS) entry which is preliminary data.</text>
</comment>
<protein>
    <recommendedName>
        <fullName evidence="11">Zinc phosphodiesterase ELAC protein 1</fullName>
    </recommendedName>
</protein>
<accession>A0AAV2HDN1</accession>
<keyword evidence="4" id="KW-0540">Nuclease</keyword>
<dbReference type="EMBL" id="CAXITT010000092">
    <property type="protein sequence ID" value="CAL1531538.1"/>
    <property type="molecule type" value="Genomic_DNA"/>
</dbReference>
<evidence type="ECO:0000256" key="3">
    <source>
        <dbReference type="ARBA" id="ARBA00022694"/>
    </source>
</evidence>
<dbReference type="CDD" id="cd07717">
    <property type="entry name" value="RNaseZ_ZiPD-like_MBL-fold"/>
    <property type="match status" value="1"/>
</dbReference>
<gene>
    <name evidence="9" type="ORF">GSLYS_00005633001</name>
</gene>
<evidence type="ECO:0000256" key="5">
    <source>
        <dbReference type="ARBA" id="ARBA00022723"/>
    </source>
</evidence>
<evidence type="ECO:0000256" key="8">
    <source>
        <dbReference type="ARBA" id="ARBA00022833"/>
    </source>
</evidence>
<dbReference type="PANTHER" id="PTHR46018:SF2">
    <property type="entry name" value="ZINC PHOSPHODIESTERASE ELAC PROTEIN 1"/>
    <property type="match status" value="1"/>
</dbReference>
<proteinExistence type="inferred from homology"/>
<evidence type="ECO:0000313" key="10">
    <source>
        <dbReference type="Proteomes" id="UP001497497"/>
    </source>
</evidence>
<keyword evidence="5" id="KW-0479">Metal-binding</keyword>
<dbReference type="PANTHER" id="PTHR46018">
    <property type="entry name" value="ZINC PHOSPHODIESTERASE ELAC PROTEIN 1"/>
    <property type="match status" value="1"/>
</dbReference>
<dbReference type="InterPro" id="IPR013471">
    <property type="entry name" value="RNase_Z/BN"/>
</dbReference>
<keyword evidence="6" id="KW-0255">Endonuclease</keyword>
<dbReference type="AlphaFoldDB" id="A0AAV2HDN1"/>
<evidence type="ECO:0000256" key="2">
    <source>
        <dbReference type="ARBA" id="ARBA00011738"/>
    </source>
</evidence>
<name>A0AAV2HDN1_LYMST</name>
<evidence type="ECO:0000256" key="6">
    <source>
        <dbReference type="ARBA" id="ARBA00022759"/>
    </source>
</evidence>
<dbReference type="Proteomes" id="UP001497497">
    <property type="component" value="Unassembled WGS sequence"/>
</dbReference>
<evidence type="ECO:0000256" key="1">
    <source>
        <dbReference type="ARBA" id="ARBA00001947"/>
    </source>
</evidence>
<keyword evidence="8" id="KW-0862">Zinc</keyword>
<organism evidence="9 10">
    <name type="scientific">Lymnaea stagnalis</name>
    <name type="common">Great pond snail</name>
    <name type="synonym">Helix stagnalis</name>
    <dbReference type="NCBI Taxonomy" id="6523"/>
    <lineage>
        <taxon>Eukaryota</taxon>
        <taxon>Metazoa</taxon>
        <taxon>Spiralia</taxon>
        <taxon>Lophotrochozoa</taxon>
        <taxon>Mollusca</taxon>
        <taxon>Gastropoda</taxon>
        <taxon>Heterobranchia</taxon>
        <taxon>Euthyneura</taxon>
        <taxon>Panpulmonata</taxon>
        <taxon>Hygrophila</taxon>
        <taxon>Lymnaeoidea</taxon>
        <taxon>Lymnaeidae</taxon>
        <taxon>Lymnaea</taxon>
    </lineage>
</organism>
<dbReference type="SUPFAM" id="SSF56281">
    <property type="entry name" value="Metallo-hydrolase/oxidoreductase"/>
    <property type="match status" value="1"/>
</dbReference>
<comment type="subunit">
    <text evidence="2">Homodimer.</text>
</comment>
<dbReference type="GO" id="GO:0046872">
    <property type="term" value="F:metal ion binding"/>
    <property type="evidence" value="ECO:0007669"/>
    <property type="project" value="UniProtKB-KW"/>
</dbReference>
<evidence type="ECO:0000256" key="7">
    <source>
        <dbReference type="ARBA" id="ARBA00022801"/>
    </source>
</evidence>
<dbReference type="GO" id="GO:0005634">
    <property type="term" value="C:nucleus"/>
    <property type="evidence" value="ECO:0007669"/>
    <property type="project" value="TreeGrafter"/>
</dbReference>
<evidence type="ECO:0008006" key="11">
    <source>
        <dbReference type="Google" id="ProtNLM"/>
    </source>
</evidence>
<dbReference type="GO" id="GO:0042781">
    <property type="term" value="F:3'-tRNA processing endoribonuclease activity"/>
    <property type="evidence" value="ECO:0007669"/>
    <property type="project" value="TreeGrafter"/>
</dbReference>
<reference evidence="9 10" key="1">
    <citation type="submission" date="2024-04" db="EMBL/GenBank/DDBJ databases">
        <authorList>
            <consortium name="Genoscope - CEA"/>
            <person name="William W."/>
        </authorList>
    </citation>
    <scope>NUCLEOTIDE SEQUENCE [LARGE SCALE GENOMIC DNA]</scope>
</reference>
<dbReference type="NCBIfam" id="NF000801">
    <property type="entry name" value="PRK00055.1-3"/>
    <property type="match status" value="1"/>
</dbReference>